<evidence type="ECO:0000313" key="5">
    <source>
        <dbReference type="Proteomes" id="UP001595607"/>
    </source>
</evidence>
<evidence type="ECO:0000259" key="3">
    <source>
        <dbReference type="Pfam" id="PF00930"/>
    </source>
</evidence>
<evidence type="ECO:0000256" key="1">
    <source>
        <dbReference type="SAM" id="SignalP"/>
    </source>
</evidence>
<feature type="chain" id="PRO_5045691307" evidence="1">
    <location>
        <begin position="24"/>
        <end position="741"/>
    </location>
</feature>
<evidence type="ECO:0000313" key="4">
    <source>
        <dbReference type="EMBL" id="MFC3301226.1"/>
    </source>
</evidence>
<evidence type="ECO:0000259" key="2">
    <source>
        <dbReference type="Pfam" id="PF00326"/>
    </source>
</evidence>
<feature type="signal peptide" evidence="1">
    <location>
        <begin position="1"/>
        <end position="23"/>
    </location>
</feature>
<feature type="domain" description="Dipeptidylpeptidase IV N-terminal" evidence="3">
    <location>
        <begin position="129"/>
        <end position="450"/>
    </location>
</feature>
<dbReference type="InterPro" id="IPR029058">
    <property type="entry name" value="AB_hydrolase_fold"/>
</dbReference>
<protein>
    <submittedName>
        <fullName evidence="4">DPP IV N-terminal domain-containing protein</fullName>
    </submittedName>
</protein>
<dbReference type="Pfam" id="PF00326">
    <property type="entry name" value="Peptidase_S9"/>
    <property type="match status" value="1"/>
</dbReference>
<dbReference type="Gene3D" id="2.140.10.30">
    <property type="entry name" value="Dipeptidylpeptidase IV, N-terminal domain"/>
    <property type="match status" value="1"/>
</dbReference>
<dbReference type="PANTHER" id="PTHR11731:SF193">
    <property type="entry name" value="DIPEPTIDYL PEPTIDASE 9"/>
    <property type="match status" value="1"/>
</dbReference>
<name>A0ABV7M7T6_9PROT</name>
<organism evidence="4 5">
    <name type="scientific">Parvularcula lutaonensis</name>
    <dbReference type="NCBI Taxonomy" id="491923"/>
    <lineage>
        <taxon>Bacteria</taxon>
        <taxon>Pseudomonadati</taxon>
        <taxon>Pseudomonadota</taxon>
        <taxon>Alphaproteobacteria</taxon>
        <taxon>Parvularculales</taxon>
        <taxon>Parvularculaceae</taxon>
        <taxon>Parvularcula</taxon>
    </lineage>
</organism>
<keyword evidence="5" id="KW-1185">Reference proteome</keyword>
<accession>A0ABV7M7T6</accession>
<proteinExistence type="predicted"/>
<dbReference type="SUPFAM" id="SSF82171">
    <property type="entry name" value="DPP6 N-terminal domain-like"/>
    <property type="match status" value="1"/>
</dbReference>
<keyword evidence="1" id="KW-0732">Signal</keyword>
<dbReference type="SUPFAM" id="SSF53474">
    <property type="entry name" value="alpha/beta-Hydrolases"/>
    <property type="match status" value="1"/>
</dbReference>
<feature type="domain" description="Peptidase S9 prolyl oligopeptidase catalytic" evidence="2">
    <location>
        <begin position="542"/>
        <end position="738"/>
    </location>
</feature>
<dbReference type="Gene3D" id="3.40.50.1820">
    <property type="entry name" value="alpha/beta hydrolase"/>
    <property type="match status" value="1"/>
</dbReference>
<dbReference type="EMBL" id="JBHRVA010000001">
    <property type="protein sequence ID" value="MFC3301226.1"/>
    <property type="molecule type" value="Genomic_DNA"/>
</dbReference>
<dbReference type="Proteomes" id="UP001595607">
    <property type="component" value="Unassembled WGS sequence"/>
</dbReference>
<sequence>MTRTILRASILAATALLPATSFAEELSLDRLFASPSLTGTSPRAVAYAPDGSLVTFLKAREDDASRLDLWAYDVETGEASMLVDSKLLEPDDFELSEEEKALRERKRISSSKGIVQYQWDSEGEQILVPLAGDLFLVALDDKSVRRLTETEGFEYDAKVSPSGEYVSFLRDGTLYAIDLDSGRERRISPQGEGAVSYGTAEFVAQEEMNRYTGNWWSPDDQRIVYTRTDETGVDIIPRFDIAANDVTVIEQRYPRAGRPNAVVDLFIKDMDKRRPVKVMWGASPDTYLARVDWASPEDLFIQTVNRDQTELTLSKVNLGTGQVEEVYTEKQDAWINLSDDFHPLAEGGFLWTTEETGFRHILHFSEDGEKTQVTLGDWQVRGIAAVDEEAGEVYFVAHVDTPLERHLYRVSYKDPGAPERVTRLGSTWSVSMAPDAGSFVATSSNSSTPPQTGLYDADGERITWIEENALDRMHPYYPYLDAHQTPEFGTLTAETGEALYYSILKPHDFDESKEYPAILRVYGGPGPQLVTNSFGRWFLFDQYMQQQGYVVFTIDGRGSGGRGKGFEDHLYRNMAGVEVTDQLQGTDFLASLPYVDEDRIGVTGWSYGGYMTLHLALRAPEGTFAAAVSGAPVSDWSLYDTFYTERYMDTPQDNPEGYERSSVFPYLGQLETPLLIIHGMADDNVTFDNSTRVFARLQAMGKDFEMMTYPGQRHSIHSGPQGQHRFTHSMRFFDRHLKPGE</sequence>
<dbReference type="InterPro" id="IPR001375">
    <property type="entry name" value="Peptidase_S9_cat"/>
</dbReference>
<dbReference type="InterPro" id="IPR050278">
    <property type="entry name" value="Serine_Prot_S9B/DPPIV"/>
</dbReference>
<dbReference type="RefSeq" id="WP_189577072.1">
    <property type="nucleotide sequence ID" value="NZ_BMXU01000003.1"/>
</dbReference>
<comment type="caution">
    <text evidence="4">The sequence shown here is derived from an EMBL/GenBank/DDBJ whole genome shotgun (WGS) entry which is preliminary data.</text>
</comment>
<reference evidence="5" key="1">
    <citation type="journal article" date="2019" name="Int. J. Syst. Evol. Microbiol.">
        <title>The Global Catalogue of Microorganisms (GCM) 10K type strain sequencing project: providing services to taxonomists for standard genome sequencing and annotation.</title>
        <authorList>
            <consortium name="The Broad Institute Genomics Platform"/>
            <consortium name="The Broad Institute Genome Sequencing Center for Infectious Disease"/>
            <person name="Wu L."/>
            <person name="Ma J."/>
        </authorList>
    </citation>
    <scope>NUCLEOTIDE SEQUENCE [LARGE SCALE GENOMIC DNA]</scope>
    <source>
        <strain evidence="5">KCTC 22245</strain>
    </source>
</reference>
<dbReference type="PANTHER" id="PTHR11731">
    <property type="entry name" value="PROTEASE FAMILY S9B,C DIPEPTIDYL-PEPTIDASE IV-RELATED"/>
    <property type="match status" value="1"/>
</dbReference>
<dbReference type="Pfam" id="PF00930">
    <property type="entry name" value="DPPIV_N"/>
    <property type="match status" value="1"/>
</dbReference>
<dbReference type="InterPro" id="IPR002469">
    <property type="entry name" value="Peptidase_S9B_N"/>
</dbReference>
<gene>
    <name evidence="4" type="ORF">ACFONP_00590</name>
</gene>